<name>A0A1L9QY42_9CYAN</name>
<dbReference type="STRING" id="1925591.BI308_00915"/>
<dbReference type="InterPro" id="IPR047741">
    <property type="entry name" value="DIP1984-like"/>
</dbReference>
<keyword evidence="2" id="KW-1185">Reference proteome</keyword>
<protein>
    <recommendedName>
        <fullName evidence="3">Septicolysin</fullName>
    </recommendedName>
</protein>
<gene>
    <name evidence="1" type="ORF">BI308_00915</name>
</gene>
<evidence type="ECO:0008006" key="3">
    <source>
        <dbReference type="Google" id="ProtNLM"/>
    </source>
</evidence>
<accession>A0A1L9QY42</accession>
<reference evidence="1" key="1">
    <citation type="submission" date="2016-10" db="EMBL/GenBank/DDBJ databases">
        <title>CRISPR-Cas defence system in Roseofilum reptotaenium: evidence of a bacteriophage-cyanobacterium arms race in the coral black band disease.</title>
        <authorList>
            <person name="Buerger P."/>
            <person name="Wood-Charlson E.M."/>
            <person name="Weynberg K.D."/>
            <person name="Willis B."/>
            <person name="Van Oppen M.J."/>
        </authorList>
    </citation>
    <scope>NUCLEOTIDE SEQUENCE [LARGE SCALE GENOMIC DNA]</scope>
    <source>
        <strain evidence="1">AO1-A</strain>
    </source>
</reference>
<evidence type="ECO:0000313" key="1">
    <source>
        <dbReference type="EMBL" id="OJJ27559.1"/>
    </source>
</evidence>
<dbReference type="Pfam" id="PF20935">
    <property type="entry name" value="DUF6847"/>
    <property type="match status" value="1"/>
</dbReference>
<dbReference type="Proteomes" id="UP000183940">
    <property type="component" value="Unassembled WGS sequence"/>
</dbReference>
<evidence type="ECO:0000313" key="2">
    <source>
        <dbReference type="Proteomes" id="UP000183940"/>
    </source>
</evidence>
<dbReference type="NCBIfam" id="NF038048">
    <property type="entry name" value="DIP1984_fam"/>
    <property type="match status" value="1"/>
</dbReference>
<proteinExistence type="predicted"/>
<sequence length="152" mass="17236">MKLAEALTERAALSRQLQELRDRILRNAKHQEGDTPAEDPNTLLKEYDKTAKAFSKLVVKITQTNNAIQLDNGLSMIEALAQRDNLKLKHSLYTRLAAEATPTSNRYSKTEIKFVSSVTVADIQKSADKLAKEYRILDARIQQANWTHDLIE</sequence>
<dbReference type="Gene3D" id="6.10.320.10">
    <property type="match status" value="1"/>
</dbReference>
<comment type="caution">
    <text evidence="1">The sequence shown here is derived from an EMBL/GenBank/DDBJ whole genome shotgun (WGS) entry which is preliminary data.</text>
</comment>
<organism evidence="1 2">
    <name type="scientific">Roseofilum reptotaenium AO1-A</name>
    <dbReference type="NCBI Taxonomy" id="1925591"/>
    <lineage>
        <taxon>Bacteria</taxon>
        <taxon>Bacillati</taxon>
        <taxon>Cyanobacteriota</taxon>
        <taxon>Cyanophyceae</taxon>
        <taxon>Desertifilales</taxon>
        <taxon>Desertifilaceae</taxon>
        <taxon>Roseofilum</taxon>
    </lineage>
</organism>
<dbReference type="AlphaFoldDB" id="A0A1L9QY42"/>
<dbReference type="CDD" id="cd12208">
    <property type="entry name" value="DIP1984-like"/>
    <property type="match status" value="1"/>
</dbReference>
<dbReference type="EMBL" id="MLAW01000001">
    <property type="protein sequence ID" value="OJJ27559.1"/>
    <property type="molecule type" value="Genomic_DNA"/>
</dbReference>